<dbReference type="EMBL" id="LAQU01000182">
    <property type="protein sequence ID" value="KKB60820.1"/>
    <property type="molecule type" value="Genomic_DNA"/>
</dbReference>
<proteinExistence type="predicted"/>
<dbReference type="PATRIC" id="fig|28092.6.peg.6388"/>
<evidence type="ECO:0000256" key="1">
    <source>
        <dbReference type="SAM" id="MobiDB-lite"/>
    </source>
</evidence>
<dbReference type="AlphaFoldDB" id="A0A0F5JT59"/>
<organism evidence="2 3">
    <name type="scientific">Robbsia andropogonis</name>
    <dbReference type="NCBI Taxonomy" id="28092"/>
    <lineage>
        <taxon>Bacteria</taxon>
        <taxon>Pseudomonadati</taxon>
        <taxon>Pseudomonadota</taxon>
        <taxon>Betaproteobacteria</taxon>
        <taxon>Burkholderiales</taxon>
        <taxon>Burkholderiaceae</taxon>
        <taxon>Robbsia</taxon>
    </lineage>
</organism>
<name>A0A0F5JT59_9BURK</name>
<feature type="region of interest" description="Disordered" evidence="1">
    <location>
        <begin position="1"/>
        <end position="21"/>
    </location>
</feature>
<evidence type="ECO:0000313" key="3">
    <source>
        <dbReference type="Proteomes" id="UP000033618"/>
    </source>
</evidence>
<keyword evidence="3" id="KW-1185">Reference proteome</keyword>
<feature type="compositionally biased region" description="Polar residues" evidence="1">
    <location>
        <begin position="1"/>
        <end position="11"/>
    </location>
</feature>
<accession>A0A0F5JT59</accession>
<reference evidence="2 3" key="1">
    <citation type="submission" date="2015-03" db="EMBL/GenBank/DDBJ databases">
        <title>Draft Genome Sequence of Burkholderia andropogonis type strain ICMP2807, isolated from Sorghum bicolor.</title>
        <authorList>
            <person name="Lopes-Santos L."/>
            <person name="Castro D.B."/>
            <person name="Ottoboni L.M."/>
            <person name="Park D."/>
            <person name="Weirc B.S."/>
            <person name="Destefano S.A."/>
        </authorList>
    </citation>
    <scope>NUCLEOTIDE SEQUENCE [LARGE SCALE GENOMIC DNA]</scope>
    <source>
        <strain evidence="2 3">ICMP2807</strain>
    </source>
</reference>
<sequence>MSQSNMLTAHPQNKRRRGHQRVTWDTKYCKDLIGKDRAIAIQIQKMRYSMPCRKRGLEDASVLVRYLNKKS</sequence>
<gene>
    <name evidence="2" type="ORF">WM40_26980</name>
</gene>
<dbReference type="Proteomes" id="UP000033618">
    <property type="component" value="Unassembled WGS sequence"/>
</dbReference>
<comment type="caution">
    <text evidence="2">The sequence shown here is derived from an EMBL/GenBank/DDBJ whole genome shotgun (WGS) entry which is preliminary data.</text>
</comment>
<protein>
    <submittedName>
        <fullName evidence="2">Uncharacterized protein</fullName>
    </submittedName>
</protein>
<evidence type="ECO:0000313" key="2">
    <source>
        <dbReference type="EMBL" id="KKB60820.1"/>
    </source>
</evidence>